<sequence length="41" mass="4679">KMFLSAFLNTEESNTMPLTTSTISTISRKKHKANTRTLTDY</sequence>
<proteinExistence type="predicted"/>
<dbReference type="AlphaFoldDB" id="A0A9N9JLG1"/>
<name>A0A9N9JLG1_9GLOM</name>
<keyword evidence="2" id="KW-1185">Reference proteome</keyword>
<comment type="caution">
    <text evidence="1">The sequence shown here is derived from an EMBL/GenBank/DDBJ whole genome shotgun (WGS) entry which is preliminary data.</text>
</comment>
<organism evidence="1 2">
    <name type="scientific">Cetraspora pellucida</name>
    <dbReference type="NCBI Taxonomy" id="1433469"/>
    <lineage>
        <taxon>Eukaryota</taxon>
        <taxon>Fungi</taxon>
        <taxon>Fungi incertae sedis</taxon>
        <taxon>Mucoromycota</taxon>
        <taxon>Glomeromycotina</taxon>
        <taxon>Glomeromycetes</taxon>
        <taxon>Diversisporales</taxon>
        <taxon>Gigasporaceae</taxon>
        <taxon>Cetraspora</taxon>
    </lineage>
</organism>
<feature type="non-terminal residue" evidence="1">
    <location>
        <position position="41"/>
    </location>
</feature>
<dbReference type="Proteomes" id="UP000789759">
    <property type="component" value="Unassembled WGS sequence"/>
</dbReference>
<protein>
    <submittedName>
        <fullName evidence="1">844_t:CDS:1</fullName>
    </submittedName>
</protein>
<evidence type="ECO:0000313" key="1">
    <source>
        <dbReference type="EMBL" id="CAG8785003.1"/>
    </source>
</evidence>
<gene>
    <name evidence="1" type="ORF">CPELLU_LOCUS16628</name>
</gene>
<dbReference type="EMBL" id="CAJVQA010025130">
    <property type="protein sequence ID" value="CAG8785003.1"/>
    <property type="molecule type" value="Genomic_DNA"/>
</dbReference>
<evidence type="ECO:0000313" key="2">
    <source>
        <dbReference type="Proteomes" id="UP000789759"/>
    </source>
</evidence>
<reference evidence="1" key="1">
    <citation type="submission" date="2021-06" db="EMBL/GenBank/DDBJ databases">
        <authorList>
            <person name="Kallberg Y."/>
            <person name="Tangrot J."/>
            <person name="Rosling A."/>
        </authorList>
    </citation>
    <scope>NUCLEOTIDE SEQUENCE</scope>
    <source>
        <strain evidence="1">FL966</strain>
    </source>
</reference>
<accession>A0A9N9JLG1</accession>